<keyword evidence="3" id="KW-1185">Reference proteome</keyword>
<dbReference type="CDD" id="cd02440">
    <property type="entry name" value="AdoMet_MTases"/>
    <property type="match status" value="1"/>
</dbReference>
<dbReference type="RefSeq" id="WP_136739981.1">
    <property type="nucleotide sequence ID" value="NZ_SUMB01000004.1"/>
</dbReference>
<name>A0A4U0NIG7_9ACTN</name>
<dbReference type="PANTHER" id="PTHR45036:SF1">
    <property type="entry name" value="METHYLTRANSFERASE LIKE 7A"/>
    <property type="match status" value="1"/>
</dbReference>
<dbReference type="InterPro" id="IPR052356">
    <property type="entry name" value="Thiol_S-MT"/>
</dbReference>
<accession>A0A4U0NIG7</accession>
<dbReference type="Pfam" id="PF08241">
    <property type="entry name" value="Methyltransf_11"/>
    <property type="match status" value="1"/>
</dbReference>
<evidence type="ECO:0000313" key="2">
    <source>
        <dbReference type="EMBL" id="TJZ54055.1"/>
    </source>
</evidence>
<dbReference type="AlphaFoldDB" id="A0A4U0NIG7"/>
<dbReference type="InterPro" id="IPR029063">
    <property type="entry name" value="SAM-dependent_MTases_sf"/>
</dbReference>
<dbReference type="PANTHER" id="PTHR45036">
    <property type="entry name" value="METHYLTRANSFERASE LIKE 7B"/>
    <property type="match status" value="1"/>
</dbReference>
<dbReference type="Gene3D" id="3.40.50.150">
    <property type="entry name" value="Vaccinia Virus protein VP39"/>
    <property type="match status" value="1"/>
</dbReference>
<evidence type="ECO:0000313" key="3">
    <source>
        <dbReference type="Proteomes" id="UP000308697"/>
    </source>
</evidence>
<organism evidence="2 3">
    <name type="scientific">Streptomyces piniterrae</name>
    <dbReference type="NCBI Taxonomy" id="2571125"/>
    <lineage>
        <taxon>Bacteria</taxon>
        <taxon>Bacillati</taxon>
        <taxon>Actinomycetota</taxon>
        <taxon>Actinomycetes</taxon>
        <taxon>Kitasatosporales</taxon>
        <taxon>Streptomycetaceae</taxon>
        <taxon>Streptomyces</taxon>
    </lineage>
</organism>
<protein>
    <submittedName>
        <fullName evidence="2">Methyltransferase domain-containing protein</fullName>
    </submittedName>
</protein>
<sequence>MGFYAERVVPRIVDVACGMKAAEPLRRRVCEGLRGEIVEIGFGSGHNVPFYPAAVTGVAAVEPSDVGWRLAGERIGATSIPVRRAGLDGQSLPFEDSSFDAALSTWTLCTIPDADAALREVRRVLKPGGTLHFLEHGLAPAEDVNVRRWQRRLEPLNKRLFAGCHLTRPIVDMVKAAGFTITDIDVFYEKRAPKPMCADSLGVALAGRHAADRTPRADA</sequence>
<dbReference type="Proteomes" id="UP000308697">
    <property type="component" value="Unassembled WGS sequence"/>
</dbReference>
<evidence type="ECO:0000259" key="1">
    <source>
        <dbReference type="Pfam" id="PF08241"/>
    </source>
</evidence>
<dbReference type="InterPro" id="IPR013216">
    <property type="entry name" value="Methyltransf_11"/>
</dbReference>
<dbReference type="EMBL" id="SUMB01000004">
    <property type="protein sequence ID" value="TJZ54055.1"/>
    <property type="molecule type" value="Genomic_DNA"/>
</dbReference>
<proteinExistence type="predicted"/>
<dbReference type="OrthoDB" id="65624at2"/>
<feature type="domain" description="Methyltransferase type 11" evidence="1">
    <location>
        <begin position="38"/>
        <end position="132"/>
    </location>
</feature>
<reference evidence="2 3" key="1">
    <citation type="submission" date="2019-04" db="EMBL/GenBank/DDBJ databases">
        <title>Streptomyces piniterrae sp. nov., a heliquinomycin-producing actinomycete isolated from rhizosphere soil of Pinus yunnanensis.</title>
        <authorList>
            <person name="Zhuang X."/>
            <person name="Zhao J."/>
        </authorList>
    </citation>
    <scope>NUCLEOTIDE SEQUENCE [LARGE SCALE GENOMIC DNA]</scope>
    <source>
        <strain evidence="3">jys28</strain>
    </source>
</reference>
<keyword evidence="2" id="KW-0808">Transferase</keyword>
<gene>
    <name evidence="2" type="ORF">FCH28_12635</name>
</gene>
<comment type="caution">
    <text evidence="2">The sequence shown here is derived from an EMBL/GenBank/DDBJ whole genome shotgun (WGS) entry which is preliminary data.</text>
</comment>
<dbReference type="SUPFAM" id="SSF53335">
    <property type="entry name" value="S-adenosyl-L-methionine-dependent methyltransferases"/>
    <property type="match status" value="1"/>
</dbReference>
<dbReference type="GO" id="GO:0032259">
    <property type="term" value="P:methylation"/>
    <property type="evidence" value="ECO:0007669"/>
    <property type="project" value="UniProtKB-KW"/>
</dbReference>
<keyword evidence="2" id="KW-0489">Methyltransferase</keyword>
<dbReference type="GO" id="GO:0008757">
    <property type="term" value="F:S-adenosylmethionine-dependent methyltransferase activity"/>
    <property type="evidence" value="ECO:0007669"/>
    <property type="project" value="InterPro"/>
</dbReference>